<dbReference type="EC" id="6.3.4.15" evidence="3"/>
<organism evidence="5 6">
    <name type="scientific">Mycolicibacterium elephantis DSM 44368</name>
    <dbReference type="NCBI Taxonomy" id="1335622"/>
    <lineage>
        <taxon>Bacteria</taxon>
        <taxon>Bacillati</taxon>
        <taxon>Actinomycetota</taxon>
        <taxon>Actinomycetes</taxon>
        <taxon>Mycobacteriales</taxon>
        <taxon>Mycobacteriaceae</taxon>
        <taxon>Mycolicibacterium</taxon>
    </lineage>
</organism>
<dbReference type="Gene3D" id="3.30.930.10">
    <property type="entry name" value="Bira Bifunctional Protein, Domain 2"/>
    <property type="match status" value="1"/>
</dbReference>
<dbReference type="Gene3D" id="2.30.30.100">
    <property type="match status" value="1"/>
</dbReference>
<gene>
    <name evidence="5" type="ORF">MELE44368_21330</name>
</gene>
<dbReference type="EMBL" id="ATDN01000019">
    <property type="protein sequence ID" value="RWA19342.1"/>
    <property type="molecule type" value="Genomic_DNA"/>
</dbReference>
<dbReference type="PANTHER" id="PTHR12835">
    <property type="entry name" value="BIOTIN PROTEIN LIGASE"/>
    <property type="match status" value="1"/>
</dbReference>
<dbReference type="InterPro" id="IPR004408">
    <property type="entry name" value="Biotin_CoA_COase_ligase"/>
</dbReference>
<reference evidence="5 6" key="1">
    <citation type="submission" date="2013-06" db="EMBL/GenBank/DDBJ databases">
        <title>The draft sequence of the Mycobacterium elephantis genome.</title>
        <authorList>
            <person name="Pettersson F.B."/>
            <person name="Das S."/>
            <person name="Dasgupta S."/>
            <person name="Bhattacharya A."/>
            <person name="Kirsebom L.A."/>
        </authorList>
    </citation>
    <scope>NUCLEOTIDE SEQUENCE [LARGE SCALE GENOMIC DNA]</scope>
    <source>
        <strain evidence="5 6">DSM 44368</strain>
    </source>
</reference>
<dbReference type="NCBIfam" id="TIGR00121">
    <property type="entry name" value="birA_ligase"/>
    <property type="match status" value="1"/>
</dbReference>
<proteinExistence type="predicted"/>
<dbReference type="GO" id="GO:0004077">
    <property type="term" value="F:biotin--[biotin carboxyl-carrier protein] ligase activity"/>
    <property type="evidence" value="ECO:0007669"/>
    <property type="project" value="UniProtKB-EC"/>
</dbReference>
<sequence>MTAERVPLDEAALRVDVLGTSRPWRRIDVVAETGSTNADLIARAGRGEAVDGAVLIAENQTAGRGRQGRSWSAVPYAQITMSVGVDAASVPSQAWGWLPLATGVAIVDAVADTGVRAGLKWPNDVLAGGGKLAGILAEVAAARREVVIGLGLNVSLRGSEIRVPGVTSLVELGVPAPDRHGLTRRLLHELGRRVEAWRRSGGVDPGLIADYRARSLTLGMTVRAILPGGREIVGVARDIDDEGRLDIDADGHPAKVSAGDIVHLRPARP</sequence>
<dbReference type="Pfam" id="PF02237">
    <property type="entry name" value="BPL_C"/>
    <property type="match status" value="1"/>
</dbReference>
<dbReference type="CDD" id="cd16442">
    <property type="entry name" value="BPL"/>
    <property type="match status" value="1"/>
</dbReference>
<evidence type="ECO:0000256" key="2">
    <source>
        <dbReference type="ARBA" id="ARBA00023267"/>
    </source>
</evidence>
<evidence type="ECO:0000313" key="6">
    <source>
        <dbReference type="Proteomes" id="UP000287177"/>
    </source>
</evidence>
<evidence type="ECO:0000256" key="1">
    <source>
        <dbReference type="ARBA" id="ARBA00022598"/>
    </source>
</evidence>
<keyword evidence="2" id="KW-0092">Biotin</keyword>
<dbReference type="SUPFAM" id="SSF55681">
    <property type="entry name" value="Class II aaRS and biotin synthetases"/>
    <property type="match status" value="1"/>
</dbReference>
<keyword evidence="1" id="KW-0436">Ligase</keyword>
<dbReference type="PANTHER" id="PTHR12835:SF5">
    <property type="entry name" value="BIOTIN--PROTEIN LIGASE"/>
    <property type="match status" value="1"/>
</dbReference>
<dbReference type="Pfam" id="PF03099">
    <property type="entry name" value="BPL_LplA_LipB"/>
    <property type="match status" value="1"/>
</dbReference>
<name>A0A439DSN2_9MYCO</name>
<dbReference type="GO" id="GO:0005737">
    <property type="term" value="C:cytoplasm"/>
    <property type="evidence" value="ECO:0007669"/>
    <property type="project" value="TreeGrafter"/>
</dbReference>
<dbReference type="InterPro" id="IPR004143">
    <property type="entry name" value="BPL_LPL_catalytic"/>
</dbReference>
<comment type="caution">
    <text evidence="5">The sequence shown here is derived from an EMBL/GenBank/DDBJ whole genome shotgun (WGS) entry which is preliminary data.</text>
</comment>
<evidence type="ECO:0000313" key="5">
    <source>
        <dbReference type="EMBL" id="RWA19342.1"/>
    </source>
</evidence>
<dbReference type="InterPro" id="IPR045864">
    <property type="entry name" value="aa-tRNA-synth_II/BPL/LPL"/>
</dbReference>
<dbReference type="RefSeq" id="WP_128109125.1">
    <property type="nucleotide sequence ID" value="NZ_ATDN01000019.1"/>
</dbReference>
<accession>A0A439DSN2</accession>
<dbReference type="Proteomes" id="UP000287177">
    <property type="component" value="Unassembled WGS sequence"/>
</dbReference>
<dbReference type="PROSITE" id="PS51733">
    <property type="entry name" value="BPL_LPL_CATALYTIC"/>
    <property type="match status" value="1"/>
</dbReference>
<protein>
    <recommendedName>
        <fullName evidence="3">biotin--[biotin carboxyl-carrier protein] ligase</fullName>
        <ecNumber evidence="3">6.3.4.15</ecNumber>
    </recommendedName>
</protein>
<evidence type="ECO:0000256" key="3">
    <source>
        <dbReference type="ARBA" id="ARBA00024227"/>
    </source>
</evidence>
<feature type="domain" description="BPL/LPL catalytic" evidence="4">
    <location>
        <begin position="12"/>
        <end position="198"/>
    </location>
</feature>
<keyword evidence="6" id="KW-1185">Reference proteome</keyword>
<evidence type="ECO:0000259" key="4">
    <source>
        <dbReference type="PROSITE" id="PS51733"/>
    </source>
</evidence>
<dbReference type="InterPro" id="IPR003142">
    <property type="entry name" value="BPL_C"/>
</dbReference>
<dbReference type="AlphaFoldDB" id="A0A439DSN2"/>